<dbReference type="GO" id="GO:0019748">
    <property type="term" value="P:secondary metabolic process"/>
    <property type="evidence" value="ECO:0007669"/>
    <property type="project" value="InterPro"/>
</dbReference>
<feature type="compositionally biased region" description="Low complexity" evidence="1">
    <location>
        <begin position="14"/>
        <end position="24"/>
    </location>
</feature>
<accession>A0A6I3IBF9</accession>
<feature type="compositionally biased region" description="Basic residues" evidence="1">
    <location>
        <begin position="72"/>
        <end position="88"/>
    </location>
</feature>
<gene>
    <name evidence="2" type="ORF">GGG17_04280</name>
</gene>
<dbReference type="InterPro" id="IPR011009">
    <property type="entry name" value="Kinase-like_dom_sf"/>
</dbReference>
<proteinExistence type="predicted"/>
<dbReference type="AlphaFoldDB" id="A0A6I3IBF9"/>
<evidence type="ECO:0000313" key="2">
    <source>
        <dbReference type="EMBL" id="MTB71202.1"/>
    </source>
</evidence>
<feature type="compositionally biased region" description="Low complexity" evidence="1">
    <location>
        <begin position="51"/>
        <end position="71"/>
    </location>
</feature>
<feature type="region of interest" description="Disordered" evidence="1">
    <location>
        <begin position="102"/>
        <end position="121"/>
    </location>
</feature>
<name>A0A6I3IBF9_9MICO</name>
<evidence type="ECO:0000313" key="3">
    <source>
        <dbReference type="Proteomes" id="UP000431092"/>
    </source>
</evidence>
<dbReference type="InterPro" id="IPR006748">
    <property type="entry name" value="NH2Glyco/OHUrea_AB-resist_kin"/>
</dbReference>
<dbReference type="SUPFAM" id="SSF56112">
    <property type="entry name" value="Protein kinase-like (PK-like)"/>
    <property type="match status" value="1"/>
</dbReference>
<feature type="compositionally biased region" description="Basic residues" evidence="1">
    <location>
        <begin position="1"/>
        <end position="13"/>
    </location>
</feature>
<dbReference type="GO" id="GO:0016773">
    <property type="term" value="F:phosphotransferase activity, alcohol group as acceptor"/>
    <property type="evidence" value="ECO:0007669"/>
    <property type="project" value="InterPro"/>
</dbReference>
<dbReference type="Proteomes" id="UP000431092">
    <property type="component" value="Unassembled WGS sequence"/>
</dbReference>
<keyword evidence="3" id="KW-1185">Reference proteome</keyword>
<sequence>MGHGCLPRRRRAAGRAPASALPPRGGRRPHAGRRPWSGLARAGPGRRCRRAAGVARRLLGGASRRLPAALPRARRRRRTPPRHPRAHHARDGLRHDLGCRLGVDGGGHDHHPPRRRRRDRRGCVGGAAAGVPGALVVSGATRDLVPASLTALVSGRPADEGVRDPVDGDTWLRRLPGTLDEILAAQDLAVDGRPRHGVSAIVLPVRRQGRPAVLKVSWPHAEAAHEHLALRAWDGTGAVRLLAADPARWALLLERLDPDQALSSEPVLDACETVGRLHALLDRPALPRLDTASAWCGRIRERLTSSPPPVPPRVVDQGVRLAAELAEDAEVDARLVHSDLHDGNVLRVPEEVAPRVGTVDGWLAIDPKPLAGELALTIAPLLWNRWDEAVRAHHLRNHLRFRVDYACDAAGINPARARAWTILRELDNAWWAAREPDGHERITQAVAIIKAMQD</sequence>
<organism evidence="2 3">
    <name type="scientific">Arsenicicoccus cauae</name>
    <dbReference type="NCBI Taxonomy" id="2663847"/>
    <lineage>
        <taxon>Bacteria</taxon>
        <taxon>Bacillati</taxon>
        <taxon>Actinomycetota</taxon>
        <taxon>Actinomycetes</taxon>
        <taxon>Micrococcales</taxon>
        <taxon>Intrasporangiaceae</taxon>
        <taxon>Arsenicicoccus</taxon>
    </lineage>
</organism>
<evidence type="ECO:0000256" key="1">
    <source>
        <dbReference type="SAM" id="MobiDB-lite"/>
    </source>
</evidence>
<feature type="region of interest" description="Disordered" evidence="1">
    <location>
        <begin position="1"/>
        <end position="92"/>
    </location>
</feature>
<comment type="caution">
    <text evidence="2">The sequence shown here is derived from an EMBL/GenBank/DDBJ whole genome shotgun (WGS) entry which is preliminary data.</text>
</comment>
<dbReference type="Pfam" id="PF04655">
    <property type="entry name" value="APH_6_hur"/>
    <property type="match status" value="1"/>
</dbReference>
<dbReference type="EMBL" id="WLVL01000018">
    <property type="protein sequence ID" value="MTB71202.1"/>
    <property type="molecule type" value="Genomic_DNA"/>
</dbReference>
<protein>
    <recommendedName>
        <fullName evidence="4">Kinase</fullName>
    </recommendedName>
</protein>
<feature type="compositionally biased region" description="Low complexity" evidence="1">
    <location>
        <begin position="34"/>
        <end position="43"/>
    </location>
</feature>
<reference evidence="2 3" key="1">
    <citation type="submission" date="2019-11" db="EMBL/GenBank/DDBJ databases">
        <title>Whole genome sequencing identifies a novel species of the genus Arsenicicoccus isolated from human blood.</title>
        <authorList>
            <person name="Jeong J.H."/>
            <person name="Kweon O.J."/>
            <person name="Kim H.R."/>
            <person name="Kim T.-H."/>
            <person name="Ha S.-M."/>
            <person name="Lee M.-K."/>
        </authorList>
    </citation>
    <scope>NUCLEOTIDE SEQUENCE [LARGE SCALE GENOMIC DNA]</scope>
    <source>
        <strain evidence="2 3">MKL-02</strain>
    </source>
</reference>
<evidence type="ECO:0008006" key="4">
    <source>
        <dbReference type="Google" id="ProtNLM"/>
    </source>
</evidence>
<feature type="compositionally biased region" description="Basic residues" evidence="1">
    <location>
        <begin position="111"/>
        <end position="120"/>
    </location>
</feature>